<feature type="compositionally biased region" description="Acidic residues" evidence="1">
    <location>
        <begin position="131"/>
        <end position="145"/>
    </location>
</feature>
<dbReference type="EMBL" id="KK915137">
    <property type="protein sequence ID" value="KDP24126.1"/>
    <property type="molecule type" value="Genomic_DNA"/>
</dbReference>
<accession>A0A067JJI0</accession>
<organism evidence="2 3">
    <name type="scientific">Jatropha curcas</name>
    <name type="common">Barbados nut</name>
    <dbReference type="NCBI Taxonomy" id="180498"/>
    <lineage>
        <taxon>Eukaryota</taxon>
        <taxon>Viridiplantae</taxon>
        <taxon>Streptophyta</taxon>
        <taxon>Embryophyta</taxon>
        <taxon>Tracheophyta</taxon>
        <taxon>Spermatophyta</taxon>
        <taxon>Magnoliopsida</taxon>
        <taxon>eudicotyledons</taxon>
        <taxon>Gunneridae</taxon>
        <taxon>Pentapetalae</taxon>
        <taxon>rosids</taxon>
        <taxon>fabids</taxon>
        <taxon>Malpighiales</taxon>
        <taxon>Euphorbiaceae</taxon>
        <taxon>Crotonoideae</taxon>
        <taxon>Jatropheae</taxon>
        <taxon>Jatropha</taxon>
    </lineage>
</organism>
<evidence type="ECO:0000256" key="1">
    <source>
        <dbReference type="SAM" id="MobiDB-lite"/>
    </source>
</evidence>
<sequence>MVVSLGPGKFYGSSLPRPRIYTDVKFNSDRVDPPVPVMEPFLSWAQEAHWSMGGLNFKRLRLQGRIEGNVDKLRKHREKQAKLPASNCPKDLNRSIASGVDGEIENNRKRAGSDSPPPAPKVNKRRKFMDLFDEDSEEEVEEQQETAEKMGKKKPARKLVGDFEMVADSSDAGMKTRRRRLEEGGSGNVGVGDVVMKVVEELNRENSAGEKLKGEKKVRSNGKSGSSPLNGVRNSPRRRGLDEGGNGNSSVGAGDVVMEVVEELNRENSTGKKLRGEKKGKSEGKDASPLNGVRISPRLAKQRSS</sequence>
<keyword evidence="3" id="KW-1185">Reference proteome</keyword>
<dbReference type="AlphaFoldDB" id="A0A067JJI0"/>
<feature type="region of interest" description="Disordered" evidence="1">
    <location>
        <begin position="77"/>
        <end position="155"/>
    </location>
</feature>
<protein>
    <submittedName>
        <fullName evidence="2">Uncharacterized protein</fullName>
    </submittedName>
</protein>
<feature type="compositionally biased region" description="Basic and acidic residues" evidence="1">
    <location>
        <begin position="277"/>
        <end position="286"/>
    </location>
</feature>
<dbReference type="PANTHER" id="PTHR35103:SF1">
    <property type="entry name" value="OS06G0115700 PROTEIN"/>
    <property type="match status" value="1"/>
</dbReference>
<dbReference type="PANTHER" id="PTHR35103">
    <property type="entry name" value="OS06G0115700 PROTEIN"/>
    <property type="match status" value="1"/>
</dbReference>
<feature type="region of interest" description="Disordered" evidence="1">
    <location>
        <begin position="204"/>
        <end position="305"/>
    </location>
</feature>
<name>A0A067JJI0_JATCU</name>
<feature type="region of interest" description="Disordered" evidence="1">
    <location>
        <begin position="169"/>
        <end position="190"/>
    </location>
</feature>
<dbReference type="OrthoDB" id="1723663at2759"/>
<dbReference type="Proteomes" id="UP000027138">
    <property type="component" value="Unassembled WGS sequence"/>
</dbReference>
<dbReference type="STRING" id="180498.A0A067JJI0"/>
<evidence type="ECO:0000313" key="3">
    <source>
        <dbReference type="Proteomes" id="UP000027138"/>
    </source>
</evidence>
<proteinExistence type="predicted"/>
<feature type="compositionally biased region" description="Polar residues" evidence="1">
    <location>
        <begin position="221"/>
        <end position="233"/>
    </location>
</feature>
<evidence type="ECO:0000313" key="2">
    <source>
        <dbReference type="EMBL" id="KDP24126.1"/>
    </source>
</evidence>
<feature type="compositionally biased region" description="Basic and acidic residues" evidence="1">
    <location>
        <begin position="204"/>
        <end position="218"/>
    </location>
</feature>
<reference evidence="2 3" key="1">
    <citation type="journal article" date="2014" name="PLoS ONE">
        <title>Global Analysis of Gene Expression Profiles in Physic Nut (Jatropha curcas L.) Seedlings Exposed to Salt Stress.</title>
        <authorList>
            <person name="Zhang L."/>
            <person name="Zhang C."/>
            <person name="Wu P."/>
            <person name="Chen Y."/>
            <person name="Li M."/>
            <person name="Jiang H."/>
            <person name="Wu G."/>
        </authorList>
    </citation>
    <scope>NUCLEOTIDE SEQUENCE [LARGE SCALE GENOMIC DNA]</scope>
    <source>
        <strain evidence="3">cv. GZQX0401</strain>
        <tissue evidence="2">Young leaves</tissue>
    </source>
</reference>
<gene>
    <name evidence="2" type="ORF">JCGZ_25783</name>
</gene>